<evidence type="ECO:0000313" key="2">
    <source>
        <dbReference type="Proteomes" id="UP000233276"/>
    </source>
</evidence>
<dbReference type="RefSeq" id="WP_016464778.1">
    <property type="nucleotide sequence ID" value="NZ_CP025299.1"/>
</dbReference>
<protein>
    <submittedName>
        <fullName evidence="1">Uncharacterized protein</fullName>
    </submittedName>
</protein>
<dbReference type="EMBL" id="CP025299">
    <property type="protein sequence ID" value="AUG29396.1"/>
    <property type="molecule type" value="Genomic_DNA"/>
</dbReference>
<dbReference type="AlphaFoldDB" id="A0A2K9DQ95"/>
<name>A0A2K9DQ95_9MICO</name>
<accession>A0A2K9DQ95</accession>
<dbReference type="KEGG" id="mhos:CXR34_07950"/>
<reference evidence="1 2" key="1">
    <citation type="submission" date="2017-12" db="EMBL/GenBank/DDBJ databases">
        <title>Isolation and characterization of estrogens degradatiion strain Microbacterium hominis SJTG1.</title>
        <authorList>
            <person name="Xiong W."/>
            <person name="Yin C."/>
            <person name="Zheng D."/>
            <person name="Liang R."/>
        </authorList>
    </citation>
    <scope>NUCLEOTIDE SEQUENCE [LARGE SCALE GENOMIC DNA]</scope>
    <source>
        <strain evidence="1 2">SJTG1</strain>
    </source>
</reference>
<proteinExistence type="predicted"/>
<gene>
    <name evidence="1" type="ORF">CXR34_07950</name>
</gene>
<evidence type="ECO:0000313" key="1">
    <source>
        <dbReference type="EMBL" id="AUG29396.1"/>
    </source>
</evidence>
<organism evidence="1 2">
    <name type="scientific">Microbacterium hominis</name>
    <dbReference type="NCBI Taxonomy" id="162426"/>
    <lineage>
        <taxon>Bacteria</taxon>
        <taxon>Bacillati</taxon>
        <taxon>Actinomycetota</taxon>
        <taxon>Actinomycetes</taxon>
        <taxon>Micrococcales</taxon>
        <taxon>Microbacteriaceae</taxon>
        <taxon>Microbacterium</taxon>
    </lineage>
</organism>
<dbReference type="Proteomes" id="UP000233276">
    <property type="component" value="Chromosome"/>
</dbReference>
<sequence>MTAQFALLTIPDGTQIEAESRTAIVDEIIPGHGTLPEGEDGAAAALTLREEHLADIAHRAQAVVMAALTEAGPSAISTLSEEALTAIYHDRSTQSVEIEAWESDIPLFLLATAYAPYTERPRPIGGQIVFLDPLNETTFLDSLVAAGFAELYTRDTVDET</sequence>